<proteinExistence type="predicted"/>
<accession>A0A151IVA9</accession>
<evidence type="ECO:0000313" key="5">
    <source>
        <dbReference type="Proteomes" id="UP000078492"/>
    </source>
</evidence>
<dbReference type="PANTHER" id="PTHR11036">
    <property type="entry name" value="SEMAPHORIN"/>
    <property type="match status" value="1"/>
</dbReference>
<name>A0A151IVA9_9HYME</name>
<dbReference type="STRING" id="471704.A0A151IVA9"/>
<dbReference type="GO" id="GO:0030215">
    <property type="term" value="F:semaphorin receptor binding"/>
    <property type="evidence" value="ECO:0007669"/>
    <property type="project" value="InterPro"/>
</dbReference>
<dbReference type="PROSITE" id="PS51004">
    <property type="entry name" value="SEMA"/>
    <property type="match status" value="1"/>
</dbReference>
<sequence>MRYGGIIKTSLCLARKHEIVVIFSESVSPSLLLKARGLRSVKTQFSCKSINLWLTSNRLLLYKLAYFAAYVTQSQPGPEVVMFARSYLFQRLQWSSTEAHRELCYLKGRSDDECQNYVRVFGRQGPDRFLVCGTNAYKPLCRQFTIKDGAYVKQSDMDGLGLCPYDPRHNSTAVFAVISQRIDFLADENVGATIVIAVLSKYFYVKSVPLYAAPKIVSACGKYLSRTFLLHFETYAVHYIPDLTGDTWL</sequence>
<dbReference type="Proteomes" id="UP000078492">
    <property type="component" value="Unassembled WGS sequence"/>
</dbReference>
<gene>
    <name evidence="4" type="ORF">ALC57_16138</name>
</gene>
<evidence type="ECO:0000313" key="4">
    <source>
        <dbReference type="EMBL" id="KYN11689.1"/>
    </source>
</evidence>
<evidence type="ECO:0000259" key="3">
    <source>
        <dbReference type="PROSITE" id="PS51004"/>
    </source>
</evidence>
<evidence type="ECO:0000256" key="1">
    <source>
        <dbReference type="ARBA" id="ARBA00022782"/>
    </source>
</evidence>
<protein>
    <submittedName>
        <fullName evidence="4">Semaphorin-1A</fullName>
    </submittedName>
</protein>
<reference evidence="4 5" key="1">
    <citation type="submission" date="2015-09" db="EMBL/GenBank/DDBJ databases">
        <title>Trachymyrmex cornetzi WGS genome.</title>
        <authorList>
            <person name="Nygaard S."/>
            <person name="Hu H."/>
            <person name="Boomsma J."/>
            <person name="Zhang G."/>
        </authorList>
    </citation>
    <scope>NUCLEOTIDE SEQUENCE [LARGE SCALE GENOMIC DNA]</scope>
    <source>
        <strain evidence="4">Tcor2-1</strain>
        <tissue evidence="4">Whole body</tissue>
    </source>
</reference>
<dbReference type="EMBL" id="KQ980900">
    <property type="protein sequence ID" value="KYN11689.1"/>
    <property type="molecule type" value="Genomic_DNA"/>
</dbReference>
<dbReference type="GO" id="GO:0030335">
    <property type="term" value="P:positive regulation of cell migration"/>
    <property type="evidence" value="ECO:0007669"/>
    <property type="project" value="TreeGrafter"/>
</dbReference>
<dbReference type="SUPFAM" id="SSF101912">
    <property type="entry name" value="Sema domain"/>
    <property type="match status" value="1"/>
</dbReference>
<dbReference type="InterPro" id="IPR027231">
    <property type="entry name" value="Semaphorin"/>
</dbReference>
<dbReference type="PANTHER" id="PTHR11036:SF127">
    <property type="entry name" value="SEMAPHORIN-1A"/>
    <property type="match status" value="1"/>
</dbReference>
<dbReference type="AlphaFoldDB" id="A0A151IVA9"/>
<dbReference type="GO" id="GO:0071526">
    <property type="term" value="P:semaphorin-plexin signaling pathway"/>
    <property type="evidence" value="ECO:0007669"/>
    <property type="project" value="TreeGrafter"/>
</dbReference>
<dbReference type="InterPro" id="IPR001627">
    <property type="entry name" value="Semap_dom"/>
</dbReference>
<organism evidence="4 5">
    <name type="scientific">Trachymyrmex cornetzi</name>
    <dbReference type="NCBI Taxonomy" id="471704"/>
    <lineage>
        <taxon>Eukaryota</taxon>
        <taxon>Metazoa</taxon>
        <taxon>Ecdysozoa</taxon>
        <taxon>Arthropoda</taxon>
        <taxon>Hexapoda</taxon>
        <taxon>Insecta</taxon>
        <taxon>Pterygota</taxon>
        <taxon>Neoptera</taxon>
        <taxon>Endopterygota</taxon>
        <taxon>Hymenoptera</taxon>
        <taxon>Apocrita</taxon>
        <taxon>Aculeata</taxon>
        <taxon>Formicoidea</taxon>
        <taxon>Formicidae</taxon>
        <taxon>Myrmicinae</taxon>
        <taxon>Trachymyrmex</taxon>
    </lineage>
</organism>
<dbReference type="GO" id="GO:0045499">
    <property type="term" value="F:chemorepellent activity"/>
    <property type="evidence" value="ECO:0007669"/>
    <property type="project" value="TreeGrafter"/>
</dbReference>
<dbReference type="GO" id="GO:0005886">
    <property type="term" value="C:plasma membrane"/>
    <property type="evidence" value="ECO:0007669"/>
    <property type="project" value="TreeGrafter"/>
</dbReference>
<dbReference type="InterPro" id="IPR036352">
    <property type="entry name" value="Semap_dom_sf"/>
</dbReference>
<comment type="caution">
    <text evidence="2">Lacks conserved residue(s) required for the propagation of feature annotation.</text>
</comment>
<dbReference type="InterPro" id="IPR015943">
    <property type="entry name" value="WD40/YVTN_repeat-like_dom_sf"/>
</dbReference>
<evidence type="ECO:0000256" key="2">
    <source>
        <dbReference type="PROSITE-ProRule" id="PRU00352"/>
    </source>
</evidence>
<feature type="domain" description="Sema" evidence="3">
    <location>
        <begin position="1"/>
        <end position="249"/>
    </location>
</feature>
<dbReference type="GO" id="GO:0007411">
    <property type="term" value="P:axon guidance"/>
    <property type="evidence" value="ECO:0007669"/>
    <property type="project" value="TreeGrafter"/>
</dbReference>
<keyword evidence="5" id="KW-1185">Reference proteome</keyword>
<dbReference type="Gene3D" id="2.130.10.10">
    <property type="entry name" value="YVTN repeat-like/Quinoprotein amine dehydrogenase"/>
    <property type="match status" value="1"/>
</dbReference>
<keyword evidence="1" id="KW-0221">Differentiation</keyword>